<dbReference type="PROSITE" id="PS00383">
    <property type="entry name" value="TYR_PHOSPHATASE_1"/>
    <property type="match status" value="1"/>
</dbReference>
<evidence type="ECO:0000313" key="3">
    <source>
        <dbReference type="EMBL" id="KAG6003512.1"/>
    </source>
</evidence>
<dbReference type="InterPro" id="IPR029021">
    <property type="entry name" value="Prot-tyrosine_phosphatase-like"/>
</dbReference>
<dbReference type="PROSITE" id="PS50056">
    <property type="entry name" value="TYR_PHOSPHATASE_2"/>
    <property type="match status" value="1"/>
</dbReference>
<dbReference type="Pfam" id="PF13350">
    <property type="entry name" value="Y_phosphatase3"/>
    <property type="match status" value="1"/>
</dbReference>
<dbReference type="PANTHER" id="PTHR31126">
    <property type="entry name" value="TYROSINE-PROTEIN PHOSPHATASE"/>
    <property type="match status" value="1"/>
</dbReference>
<proteinExistence type="predicted"/>
<evidence type="ECO:0000313" key="4">
    <source>
        <dbReference type="Proteomes" id="UP000748025"/>
    </source>
</evidence>
<dbReference type="SUPFAM" id="SSF52799">
    <property type="entry name" value="(Phosphotyrosine protein) phosphatases II"/>
    <property type="match status" value="1"/>
</dbReference>
<name>A0A9P7N8L8_9HYPO</name>
<dbReference type="Gene3D" id="3.90.190.10">
    <property type="entry name" value="Protein tyrosine phosphatase superfamily"/>
    <property type="match status" value="1"/>
</dbReference>
<keyword evidence="4" id="KW-1185">Reference proteome</keyword>
<organism evidence="3 4">
    <name type="scientific">Claviceps pusilla</name>
    <dbReference type="NCBI Taxonomy" id="123648"/>
    <lineage>
        <taxon>Eukaryota</taxon>
        <taxon>Fungi</taxon>
        <taxon>Dikarya</taxon>
        <taxon>Ascomycota</taxon>
        <taxon>Pezizomycotina</taxon>
        <taxon>Sordariomycetes</taxon>
        <taxon>Hypocreomycetidae</taxon>
        <taxon>Hypocreales</taxon>
        <taxon>Clavicipitaceae</taxon>
        <taxon>Claviceps</taxon>
    </lineage>
</organism>
<evidence type="ECO:0000259" key="2">
    <source>
        <dbReference type="PROSITE" id="PS50056"/>
    </source>
</evidence>
<reference evidence="3" key="1">
    <citation type="journal article" date="2020" name="bioRxiv">
        <title>Whole genome comparisons of ergot fungi reveals the divergence and evolution of species within the genus Claviceps are the result of varying mechanisms driving genome evolution and host range expansion.</title>
        <authorList>
            <person name="Wyka S.A."/>
            <person name="Mondo S.J."/>
            <person name="Liu M."/>
            <person name="Dettman J."/>
            <person name="Nalam V."/>
            <person name="Broders K.D."/>
        </authorList>
    </citation>
    <scope>NUCLEOTIDE SEQUENCE</scope>
    <source>
        <strain evidence="3">CCC 602</strain>
    </source>
</reference>
<feature type="domain" description="Tyrosine specific protein phosphatases" evidence="2">
    <location>
        <begin position="182"/>
        <end position="258"/>
    </location>
</feature>
<dbReference type="EMBL" id="SRPW01001277">
    <property type="protein sequence ID" value="KAG6003512.1"/>
    <property type="molecule type" value="Genomic_DNA"/>
</dbReference>
<dbReference type="InterPro" id="IPR026893">
    <property type="entry name" value="Tyr/Ser_Pase_IphP-type"/>
</dbReference>
<dbReference type="Proteomes" id="UP000748025">
    <property type="component" value="Unassembled WGS sequence"/>
</dbReference>
<accession>A0A9P7N8L8</accession>
<sequence>MTVDSNIMHDSFHDGLTLPPSASSPTCPPLRRPPPPRIDGTCNVRDFGGHGIIASSCKPSSSSSTTTTSMTTRPGIILRSAHLEHVTDEGIQQLQSLHVSRVFDLRGTEESRQYRSIVPNNKASPVAAAALLPPCSAVPFETTTDEVALRLEKYTTAMEGIVPEARKMQTMAAQYLDLVTSKSGIHAVQTILRHLLTHPGQTILIHCTLGKDRTGIVFALLLSLAGVSDEVIAADYALSEQGLELVRAKMVSAIGKLYPDLTPQTVTHKVDAIIRCHPQVMLSFLQLLRERCGGAAGYVRDLCRLSESEMTVIKKVLTVRTLRG</sequence>
<dbReference type="InterPro" id="IPR016130">
    <property type="entry name" value="Tyr_Pase_AS"/>
</dbReference>
<feature type="compositionally biased region" description="Pro residues" evidence="1">
    <location>
        <begin position="26"/>
        <end position="37"/>
    </location>
</feature>
<dbReference type="PANTHER" id="PTHR31126:SF1">
    <property type="entry name" value="TYROSINE SPECIFIC PROTEIN PHOSPHATASES DOMAIN-CONTAINING PROTEIN"/>
    <property type="match status" value="1"/>
</dbReference>
<feature type="region of interest" description="Disordered" evidence="1">
    <location>
        <begin position="1"/>
        <end position="37"/>
    </location>
</feature>
<dbReference type="InterPro" id="IPR000387">
    <property type="entry name" value="Tyr_Pase_dom"/>
</dbReference>
<protein>
    <recommendedName>
        <fullName evidence="2">Tyrosine specific protein phosphatases domain-containing protein</fullName>
    </recommendedName>
</protein>
<gene>
    <name evidence="3" type="ORF">E4U43_000907</name>
</gene>
<dbReference type="AlphaFoldDB" id="A0A9P7N8L8"/>
<dbReference type="GO" id="GO:0004721">
    <property type="term" value="F:phosphoprotein phosphatase activity"/>
    <property type="evidence" value="ECO:0007669"/>
    <property type="project" value="InterPro"/>
</dbReference>
<evidence type="ECO:0000256" key="1">
    <source>
        <dbReference type="SAM" id="MobiDB-lite"/>
    </source>
</evidence>
<comment type="caution">
    <text evidence="3">The sequence shown here is derived from an EMBL/GenBank/DDBJ whole genome shotgun (WGS) entry which is preliminary data.</text>
</comment>
<dbReference type="OrthoDB" id="449382at2759"/>